<comment type="caution">
    <text evidence="1">The sequence shown here is derived from an EMBL/GenBank/DDBJ whole genome shotgun (WGS) entry which is preliminary data.</text>
</comment>
<evidence type="ECO:0000313" key="1">
    <source>
        <dbReference type="EMBL" id="MFH5229559.1"/>
    </source>
</evidence>
<dbReference type="Proteomes" id="UP001609219">
    <property type="component" value="Unassembled WGS sequence"/>
</dbReference>
<reference evidence="1 2" key="1">
    <citation type="submission" date="2024-10" db="EMBL/GenBank/DDBJ databases">
        <authorList>
            <person name="Riesco R."/>
        </authorList>
    </citation>
    <scope>NUCLEOTIDE SEQUENCE [LARGE SCALE GENOMIC DNA]</scope>
    <source>
        <strain evidence="1 2">NCIMB 15450</strain>
    </source>
</reference>
<sequence length="205" mass="19023">MDGCFLTAGSPQAHDRGPDWVPLSMRPSAAAGSQTCIGEWNGSTQGSIDRAIIVGGGLATAAAALAIPTTAAAAPTGCQSAGAGLVTNSSNVSGCSATAVPGSAAAAYGTDGVATSAAGSSGLALAIATAGGTASALAQNLSGPAAIAMGPGAEVTALGVRPGLSLGIAGPGAKVTIDGVTGPTCTGGPGVAADFQTLQSCLSLQ</sequence>
<dbReference type="InterPro" id="IPR046652">
    <property type="entry name" value="DUF6764"/>
</dbReference>
<accession>A0ABW7K3E7</accession>
<dbReference type="EMBL" id="JBIMSN010000057">
    <property type="protein sequence ID" value="MFH5229559.1"/>
    <property type="molecule type" value="Genomic_DNA"/>
</dbReference>
<dbReference type="RefSeq" id="WP_395127703.1">
    <property type="nucleotide sequence ID" value="NZ_JBIMSN010000057.1"/>
</dbReference>
<proteinExistence type="predicted"/>
<organism evidence="1 2">
    <name type="scientific">Antrihabitans spumae</name>
    <dbReference type="NCBI Taxonomy" id="3373370"/>
    <lineage>
        <taxon>Bacteria</taxon>
        <taxon>Bacillati</taxon>
        <taxon>Actinomycetota</taxon>
        <taxon>Actinomycetes</taxon>
        <taxon>Mycobacteriales</taxon>
        <taxon>Nocardiaceae</taxon>
        <taxon>Antrihabitans</taxon>
    </lineage>
</organism>
<gene>
    <name evidence="1" type="ORF">ACHIRB_13425</name>
</gene>
<keyword evidence="2" id="KW-1185">Reference proteome</keyword>
<protein>
    <submittedName>
        <fullName evidence="1">DUF6764 family protein</fullName>
    </submittedName>
</protein>
<name>A0ABW7K3E7_9NOCA</name>
<evidence type="ECO:0000313" key="2">
    <source>
        <dbReference type="Proteomes" id="UP001609219"/>
    </source>
</evidence>
<dbReference type="Pfam" id="PF20550">
    <property type="entry name" value="DUF6764"/>
    <property type="match status" value="1"/>
</dbReference>